<evidence type="ECO:0000313" key="5">
    <source>
        <dbReference type="EMBL" id="GGP63475.1"/>
    </source>
</evidence>
<dbReference type="PANTHER" id="PTHR12215">
    <property type="entry name" value="PHOSPHOPANTETHEINE TRANSFERASE"/>
    <property type="match status" value="1"/>
</dbReference>
<dbReference type="InterPro" id="IPR008278">
    <property type="entry name" value="4-PPantetheinyl_Trfase_dom"/>
</dbReference>
<reference evidence="6" key="1">
    <citation type="journal article" date="2019" name="Int. J. Syst. Evol. Microbiol.">
        <title>The Global Catalogue of Microorganisms (GCM) 10K type strain sequencing project: providing services to taxonomists for standard genome sequencing and annotation.</title>
        <authorList>
            <consortium name="The Broad Institute Genomics Platform"/>
            <consortium name="The Broad Institute Genome Sequencing Center for Infectious Disease"/>
            <person name="Wu L."/>
            <person name="Ma J."/>
        </authorList>
    </citation>
    <scope>NUCLEOTIDE SEQUENCE [LARGE SCALE GENOMIC DNA]</scope>
    <source>
        <strain evidence="6">JCM 32304</strain>
    </source>
</reference>
<evidence type="ECO:0000259" key="4">
    <source>
        <dbReference type="Pfam" id="PF22624"/>
    </source>
</evidence>
<dbReference type="EMBL" id="BMQV01000040">
    <property type="protein sequence ID" value="GGP63475.1"/>
    <property type="molecule type" value="Genomic_DNA"/>
</dbReference>
<dbReference type="Pfam" id="PF22624">
    <property type="entry name" value="AASDHPPT_N"/>
    <property type="match status" value="1"/>
</dbReference>
<gene>
    <name evidence="5" type="primary">pfaE</name>
    <name evidence="5" type="ORF">GCM10009409_31350</name>
</gene>
<feature type="domain" description="4'-phosphopantetheinyl transferase N-terminal" evidence="4">
    <location>
        <begin position="33"/>
        <end position="118"/>
    </location>
</feature>
<dbReference type="GO" id="GO:0016740">
    <property type="term" value="F:transferase activity"/>
    <property type="evidence" value="ECO:0007669"/>
    <property type="project" value="UniProtKB-KW"/>
</dbReference>
<protein>
    <submittedName>
        <fullName evidence="5">4'-phosphopantetheinyl transferase</fullName>
    </submittedName>
</protein>
<comment type="caution">
    <text evidence="5">The sequence shown here is derived from an EMBL/GenBank/DDBJ whole genome shotgun (WGS) entry which is preliminary data.</text>
</comment>
<name>A0ABQ2QBE4_9GAMM</name>
<proteinExistence type="inferred from homology"/>
<feature type="domain" description="4'-phosphopantetheinyl transferase" evidence="3">
    <location>
        <begin position="154"/>
        <end position="244"/>
    </location>
</feature>
<dbReference type="InterPro" id="IPR037143">
    <property type="entry name" value="4-PPantetheinyl_Trfase_dom_sf"/>
</dbReference>
<dbReference type="RefSeq" id="WP_188922075.1">
    <property type="nucleotide sequence ID" value="NZ_BMQV01000040.1"/>
</dbReference>
<dbReference type="InterPro" id="IPR050559">
    <property type="entry name" value="P-Pant_transferase_sf"/>
</dbReference>
<keyword evidence="6" id="KW-1185">Reference proteome</keyword>
<dbReference type="SUPFAM" id="SSF56214">
    <property type="entry name" value="4'-phosphopantetheinyl transferase"/>
    <property type="match status" value="2"/>
</dbReference>
<organism evidence="5 6">
    <name type="scientific">Shewanella saliphila</name>
    <dbReference type="NCBI Taxonomy" id="2282698"/>
    <lineage>
        <taxon>Bacteria</taxon>
        <taxon>Pseudomonadati</taxon>
        <taxon>Pseudomonadota</taxon>
        <taxon>Gammaproteobacteria</taxon>
        <taxon>Alteromonadales</taxon>
        <taxon>Shewanellaceae</taxon>
        <taxon>Shewanella</taxon>
    </lineage>
</organism>
<evidence type="ECO:0000259" key="3">
    <source>
        <dbReference type="Pfam" id="PF01648"/>
    </source>
</evidence>
<sequence length="318" mass="35477">MPIIADVNQCYPSIKPHVYFVPLDAELAPADFDTGLALGWLSEDEEVKVARYKSPSARNNALQVRLALRAILSRYSDVEPAQWQFIYGAKGKPALSHELCAQTGLHFNLSHSGQWLMIGVIEVASSQHNVNLTSEPSVEVTQSTQSELLPSLCFGVDIERERSNTDIVPILNHYFTQVETEALLQLPIELQRQRFFDLWAVKESYIKARGLGLALSLKSFAVDFSKWNEGHVQLQGKIEQSIALHQGVKLNFTDVADIANSMTWQTQLGRLDQQYRFAITLGVNKHDIGLESTNAECSYSALTVYQLSLTQLLADANA</sequence>
<dbReference type="Proteomes" id="UP000654367">
    <property type="component" value="Unassembled WGS sequence"/>
</dbReference>
<keyword evidence="2 5" id="KW-0808">Transferase</keyword>
<dbReference type="Pfam" id="PF01648">
    <property type="entry name" value="ACPS"/>
    <property type="match status" value="1"/>
</dbReference>
<dbReference type="Gene3D" id="3.90.470.20">
    <property type="entry name" value="4'-phosphopantetheinyl transferase domain"/>
    <property type="match status" value="2"/>
</dbReference>
<accession>A0ABQ2QBE4</accession>
<dbReference type="PANTHER" id="PTHR12215:SF10">
    <property type="entry name" value="L-AMINOADIPATE-SEMIALDEHYDE DEHYDROGENASE-PHOSPHOPANTETHEINYL TRANSFERASE"/>
    <property type="match status" value="1"/>
</dbReference>
<evidence type="ECO:0000256" key="2">
    <source>
        <dbReference type="ARBA" id="ARBA00022679"/>
    </source>
</evidence>
<evidence type="ECO:0000313" key="6">
    <source>
        <dbReference type="Proteomes" id="UP000654367"/>
    </source>
</evidence>
<dbReference type="InterPro" id="IPR055066">
    <property type="entry name" value="AASDHPPT_N"/>
</dbReference>
<comment type="similarity">
    <text evidence="1">Belongs to the P-Pant transferase superfamily. Gsp/Sfp/HetI/AcpT family.</text>
</comment>
<evidence type="ECO:0000256" key="1">
    <source>
        <dbReference type="ARBA" id="ARBA00010990"/>
    </source>
</evidence>